<dbReference type="Pfam" id="PF04205">
    <property type="entry name" value="FMN_bind"/>
    <property type="match status" value="1"/>
</dbReference>
<organism evidence="7 8">
    <name type="scientific">Flagellimonas hymeniacidonis</name>
    <dbReference type="NCBI Taxonomy" id="2603628"/>
    <lineage>
        <taxon>Bacteria</taxon>
        <taxon>Pseudomonadati</taxon>
        <taxon>Bacteroidota</taxon>
        <taxon>Flavobacteriia</taxon>
        <taxon>Flavobacteriales</taxon>
        <taxon>Flavobacteriaceae</taxon>
        <taxon>Flagellimonas</taxon>
    </lineage>
</organism>
<evidence type="ECO:0000256" key="4">
    <source>
        <dbReference type="ARBA" id="ARBA00022643"/>
    </source>
</evidence>
<dbReference type="GO" id="GO:0009055">
    <property type="term" value="F:electron transfer activity"/>
    <property type="evidence" value="ECO:0007669"/>
    <property type="project" value="InterPro"/>
</dbReference>
<keyword evidence="1" id="KW-0813">Transport</keyword>
<dbReference type="SMART" id="SM00900">
    <property type="entry name" value="FMN_bind"/>
    <property type="match status" value="1"/>
</dbReference>
<name>A0A5C8VB30_9FLAO</name>
<reference evidence="7 8" key="1">
    <citation type="submission" date="2019-08" db="EMBL/GenBank/DDBJ databases">
        <title>Professor.</title>
        <authorList>
            <person name="Park J.S."/>
        </authorList>
    </citation>
    <scope>NUCLEOTIDE SEQUENCE [LARGE SCALE GENOMIC DNA]</scope>
    <source>
        <strain evidence="7 8">176CP5-101</strain>
    </source>
</reference>
<evidence type="ECO:0000256" key="1">
    <source>
        <dbReference type="ARBA" id="ARBA00022448"/>
    </source>
</evidence>
<keyword evidence="3" id="KW-0285">Flavoprotein</keyword>
<proteinExistence type="predicted"/>
<keyword evidence="5" id="KW-0249">Electron transport</keyword>
<dbReference type="Proteomes" id="UP000321456">
    <property type="component" value="Unassembled WGS sequence"/>
</dbReference>
<evidence type="ECO:0000313" key="7">
    <source>
        <dbReference type="EMBL" id="TXN38359.1"/>
    </source>
</evidence>
<protein>
    <submittedName>
        <fullName evidence="7">FMN-binding protein</fullName>
    </submittedName>
</protein>
<keyword evidence="2" id="KW-0597">Phosphoprotein</keyword>
<dbReference type="GO" id="GO:0005886">
    <property type="term" value="C:plasma membrane"/>
    <property type="evidence" value="ECO:0007669"/>
    <property type="project" value="InterPro"/>
</dbReference>
<evidence type="ECO:0000256" key="5">
    <source>
        <dbReference type="ARBA" id="ARBA00022982"/>
    </source>
</evidence>
<dbReference type="AlphaFoldDB" id="A0A5C8VB30"/>
<evidence type="ECO:0000256" key="2">
    <source>
        <dbReference type="ARBA" id="ARBA00022553"/>
    </source>
</evidence>
<comment type="caution">
    <text evidence="7">The sequence shown here is derived from an EMBL/GenBank/DDBJ whole genome shotgun (WGS) entry which is preliminary data.</text>
</comment>
<gene>
    <name evidence="7" type="ORF">FVB32_08710</name>
</gene>
<evidence type="ECO:0000313" key="8">
    <source>
        <dbReference type="Proteomes" id="UP000321456"/>
    </source>
</evidence>
<dbReference type="GO" id="GO:0022900">
    <property type="term" value="P:electron transport chain"/>
    <property type="evidence" value="ECO:0007669"/>
    <property type="project" value="InterPro"/>
</dbReference>
<dbReference type="GO" id="GO:0010181">
    <property type="term" value="F:FMN binding"/>
    <property type="evidence" value="ECO:0007669"/>
    <property type="project" value="InterPro"/>
</dbReference>
<dbReference type="Gene3D" id="3.90.1010.20">
    <property type="match status" value="1"/>
</dbReference>
<dbReference type="InterPro" id="IPR010209">
    <property type="entry name" value="Ion_transpt_RnfG/RsxG"/>
</dbReference>
<keyword evidence="8" id="KW-1185">Reference proteome</keyword>
<dbReference type="EMBL" id="VRUR01000001">
    <property type="protein sequence ID" value="TXN38359.1"/>
    <property type="molecule type" value="Genomic_DNA"/>
</dbReference>
<evidence type="ECO:0000256" key="3">
    <source>
        <dbReference type="ARBA" id="ARBA00022630"/>
    </source>
</evidence>
<evidence type="ECO:0000259" key="6">
    <source>
        <dbReference type="SMART" id="SM00900"/>
    </source>
</evidence>
<keyword evidence="4" id="KW-0288">FMN</keyword>
<dbReference type="InterPro" id="IPR007329">
    <property type="entry name" value="FMN-bd"/>
</dbReference>
<accession>A0A5C8VB30</accession>
<dbReference type="PANTHER" id="PTHR36118">
    <property type="entry name" value="ION-TRANSLOCATING OXIDOREDUCTASE COMPLEX SUBUNIT G"/>
    <property type="match status" value="1"/>
</dbReference>
<feature type="domain" description="FMN-binding" evidence="6">
    <location>
        <begin position="103"/>
        <end position="184"/>
    </location>
</feature>
<dbReference type="PANTHER" id="PTHR36118:SF1">
    <property type="entry name" value="ION-TRANSLOCATING OXIDOREDUCTASE COMPLEX SUBUNIT G"/>
    <property type="match status" value="1"/>
</dbReference>
<sequence>MMRSLRLSQNLWWTAKQIPVHRASSFRKYKSVMLCIAVLFLSFSPSKISPRLKQKLNSAVQTTFTVEVFQLEIIQADLGTDMLYKINQEDELLGYAYLGEAPSMKDVFDYVVLFNPDLSIKKSKVLIYRENHGRQIGSQRWLKQFIGKGLGDTLEYGEDIDAISGATISAKSMTKAVEKTLEHLAVLKKEKVL</sequence>